<dbReference type="RefSeq" id="WP_268850151.1">
    <property type="nucleotide sequence ID" value="NZ_CP114006.1"/>
</dbReference>
<comment type="pathway">
    <text evidence="1">Cofactor biosynthesis; tetrahydrofolate biosynthesis; 5,6,7,8-tetrahydrofolate from 7,8-dihydrofolate: step 1/1.</text>
</comment>
<name>A0ABY7BUD7_9MOLU</name>
<accession>A0ABY7BUD7</accession>
<keyword evidence="4" id="KW-0554">One-carbon metabolism</keyword>
<evidence type="ECO:0000256" key="1">
    <source>
        <dbReference type="ARBA" id="ARBA00004903"/>
    </source>
</evidence>
<keyword evidence="10" id="KW-1185">Reference proteome</keyword>
<keyword evidence="6" id="KW-0560">Oxidoreductase</keyword>
<reference evidence="9 10" key="1">
    <citation type="journal article" date="2023" name="Microbiol. Resour. Announc.">
        <title>Complete Genome of 'Candidatus Phytoplasma rubi' RS, a Phytopathogenic Bacterium Associated with Rubus Stunt Disease.</title>
        <authorList>
            <person name="Duckeck D."/>
            <person name="Zubert C."/>
            <person name="Bohm J.W."/>
            <person name="Carminati G."/>
            <person name="Schneider B."/>
            <person name="Kube M."/>
        </authorList>
    </citation>
    <scope>NUCLEOTIDE SEQUENCE [LARGE SCALE GENOMIC DNA]</scope>
    <source>
        <strain evidence="9 10">RS</strain>
    </source>
</reference>
<dbReference type="PROSITE" id="PS00075">
    <property type="entry name" value="DHFR_1"/>
    <property type="match status" value="1"/>
</dbReference>
<evidence type="ECO:0000256" key="5">
    <source>
        <dbReference type="ARBA" id="ARBA00022857"/>
    </source>
</evidence>
<dbReference type="SUPFAM" id="SSF53597">
    <property type="entry name" value="Dihydrofolate reductase-like"/>
    <property type="match status" value="1"/>
</dbReference>
<organism evidence="9 10">
    <name type="scientific">Candidatus Phytoplasma rubi</name>
    <dbReference type="NCBI Taxonomy" id="399025"/>
    <lineage>
        <taxon>Bacteria</taxon>
        <taxon>Bacillati</taxon>
        <taxon>Mycoplasmatota</taxon>
        <taxon>Mollicutes</taxon>
        <taxon>Acholeplasmatales</taxon>
        <taxon>Acholeplasmataceae</taxon>
        <taxon>Candidatus Phytoplasma</taxon>
        <taxon>16SrV (Elm yellows group)</taxon>
    </lineage>
</organism>
<dbReference type="InterPro" id="IPR017925">
    <property type="entry name" value="DHFR_CS"/>
</dbReference>
<evidence type="ECO:0000256" key="2">
    <source>
        <dbReference type="ARBA" id="ARBA00009539"/>
    </source>
</evidence>
<sequence>MISLIAALDSNFLIGDRNKLPWHYREDLLFFKKKSINQNVLMGLNTYKSLKSYYKEKPFLFSKVYVVSHSSIFFPNMNLVSDLKFFLEKYKDSKENIMIIGGSQIFKQSLEYAKVMYITHVLRRYKGDSFFPRFDYKKYFIQDKKITSELIFVTYVKKID</sequence>
<evidence type="ECO:0000313" key="10">
    <source>
        <dbReference type="Proteomes" id="UP001164727"/>
    </source>
</evidence>
<dbReference type="EC" id="1.5.1.3" evidence="3"/>
<gene>
    <name evidence="9" type="primary">pdhA</name>
    <name evidence="9" type="ORF">RS022_04120</name>
</gene>
<proteinExistence type="inferred from homology"/>
<evidence type="ECO:0000259" key="8">
    <source>
        <dbReference type="PROSITE" id="PS51330"/>
    </source>
</evidence>
<dbReference type="PANTHER" id="PTHR48069">
    <property type="entry name" value="DIHYDROFOLATE REDUCTASE"/>
    <property type="match status" value="1"/>
</dbReference>
<dbReference type="Pfam" id="PF00186">
    <property type="entry name" value="DHFR_1"/>
    <property type="match status" value="1"/>
</dbReference>
<dbReference type="Gene3D" id="3.40.430.10">
    <property type="entry name" value="Dihydrofolate Reductase, subunit A"/>
    <property type="match status" value="1"/>
</dbReference>
<dbReference type="PROSITE" id="PS51330">
    <property type="entry name" value="DHFR_2"/>
    <property type="match status" value="1"/>
</dbReference>
<dbReference type="CDD" id="cd00209">
    <property type="entry name" value="DHFR"/>
    <property type="match status" value="1"/>
</dbReference>
<evidence type="ECO:0000256" key="6">
    <source>
        <dbReference type="ARBA" id="ARBA00023002"/>
    </source>
</evidence>
<evidence type="ECO:0000256" key="3">
    <source>
        <dbReference type="ARBA" id="ARBA00012856"/>
    </source>
</evidence>
<protein>
    <recommendedName>
        <fullName evidence="3">dihydrofolate reductase</fullName>
        <ecNumber evidence="3">1.5.1.3</ecNumber>
    </recommendedName>
</protein>
<evidence type="ECO:0000256" key="7">
    <source>
        <dbReference type="RuleBase" id="RU004474"/>
    </source>
</evidence>
<dbReference type="Proteomes" id="UP001164727">
    <property type="component" value="Chromosome"/>
</dbReference>
<comment type="similarity">
    <text evidence="2 7">Belongs to the dihydrofolate reductase family.</text>
</comment>
<evidence type="ECO:0000313" key="9">
    <source>
        <dbReference type="EMBL" id="WAN63329.1"/>
    </source>
</evidence>
<dbReference type="PRINTS" id="PR00070">
    <property type="entry name" value="DHFR"/>
</dbReference>
<feature type="domain" description="DHFR" evidence="8">
    <location>
        <begin position="1"/>
        <end position="160"/>
    </location>
</feature>
<keyword evidence="5" id="KW-0521">NADP</keyword>
<dbReference type="InterPro" id="IPR012259">
    <property type="entry name" value="DHFR"/>
</dbReference>
<evidence type="ECO:0000256" key="4">
    <source>
        <dbReference type="ARBA" id="ARBA00022563"/>
    </source>
</evidence>
<dbReference type="PANTHER" id="PTHR48069:SF3">
    <property type="entry name" value="DIHYDROFOLATE REDUCTASE"/>
    <property type="match status" value="1"/>
</dbReference>
<dbReference type="InterPro" id="IPR024072">
    <property type="entry name" value="DHFR-like_dom_sf"/>
</dbReference>
<dbReference type="InterPro" id="IPR001796">
    <property type="entry name" value="DHFR_dom"/>
</dbReference>
<dbReference type="EMBL" id="CP114006">
    <property type="protein sequence ID" value="WAN63329.1"/>
    <property type="molecule type" value="Genomic_DNA"/>
</dbReference>